<dbReference type="Pfam" id="PF01571">
    <property type="entry name" value="GCV_T"/>
    <property type="match status" value="1"/>
</dbReference>
<dbReference type="PANTHER" id="PTHR43757:SF2">
    <property type="entry name" value="AMINOMETHYLTRANSFERASE, MITOCHONDRIAL"/>
    <property type="match status" value="1"/>
</dbReference>
<proteinExistence type="predicted"/>
<dbReference type="SUPFAM" id="SSF103025">
    <property type="entry name" value="Folate-binding domain"/>
    <property type="match status" value="1"/>
</dbReference>
<dbReference type="Pfam" id="PF08669">
    <property type="entry name" value="GCV_T_C"/>
    <property type="match status" value="1"/>
</dbReference>
<sequence>MIPQRHYEKPLRETPFHPRTAPLNRLQNWGAWAGYMTPSCYGDSAMEHTGIRNTATLYDISPMIKYRIRGPEAADYLNRLTLRDAARLPVGAVHYTAWTDDAGQVMDDGTLFRLGADDFRLCCQERHLPWLLDSAWGFDVTIGDETDRIAGLALQGPVSATVLAAAGFDVSALKPFRLATFPLSAGEVTISRTGFTGDLGYELWTTPEDALVLWDHLMAHGAPLGLVPTGTDAVMLARTEAGFLTTNLDFIPAQQALREDRTRSPLELGLGWMIAWDKGPFTGRRALMAEREGKTSRWALVGLDIPGNVSAEGSILYHGKRREAGFVTAACWSPTLKRNIAIAHVAAKYADCRDLWVEIYALRELQYHKLMLPVTKTERPFFAPDRRRATPPGRF</sequence>
<dbReference type="InterPro" id="IPR029043">
    <property type="entry name" value="GcvT/YgfZ_C"/>
</dbReference>
<feature type="domain" description="Aminomethyltransferase C-terminal" evidence="3">
    <location>
        <begin position="300"/>
        <end position="359"/>
    </location>
</feature>
<feature type="binding site" evidence="1">
    <location>
        <position position="202"/>
    </location>
    <ligand>
        <name>substrate</name>
    </ligand>
</feature>
<evidence type="ECO:0000256" key="1">
    <source>
        <dbReference type="PIRSR" id="PIRSR006487-1"/>
    </source>
</evidence>
<dbReference type="InterPro" id="IPR006222">
    <property type="entry name" value="GCVT_N"/>
</dbReference>
<dbReference type="AlphaFoldDB" id="A0A3P5WRN9"/>
<keyword evidence="4" id="KW-0808">Transferase</keyword>
<accession>A0A3P5WRN9</accession>
<dbReference type="GO" id="GO:0008168">
    <property type="term" value="F:methyltransferase activity"/>
    <property type="evidence" value="ECO:0007669"/>
    <property type="project" value="UniProtKB-KW"/>
</dbReference>
<dbReference type="InterPro" id="IPR027266">
    <property type="entry name" value="TrmE/GcvT-like"/>
</dbReference>
<dbReference type="Proteomes" id="UP000277498">
    <property type="component" value="Unassembled WGS sequence"/>
</dbReference>
<evidence type="ECO:0000259" key="2">
    <source>
        <dbReference type="Pfam" id="PF01571"/>
    </source>
</evidence>
<dbReference type="InterPro" id="IPR013977">
    <property type="entry name" value="GcvT_C"/>
</dbReference>
<evidence type="ECO:0000313" key="5">
    <source>
        <dbReference type="Proteomes" id="UP000277498"/>
    </source>
</evidence>
<dbReference type="Gene3D" id="3.30.1360.120">
    <property type="entry name" value="Probable tRNA modification gtpase trme, domain 1"/>
    <property type="match status" value="1"/>
</dbReference>
<dbReference type="GO" id="GO:0032259">
    <property type="term" value="P:methylation"/>
    <property type="evidence" value="ECO:0007669"/>
    <property type="project" value="UniProtKB-KW"/>
</dbReference>
<dbReference type="PIRSF" id="PIRSF006487">
    <property type="entry name" value="GcvT"/>
    <property type="match status" value="1"/>
</dbReference>
<dbReference type="GO" id="GO:0004047">
    <property type="term" value="F:aminomethyltransferase activity"/>
    <property type="evidence" value="ECO:0007669"/>
    <property type="project" value="UniProtKB-EC"/>
</dbReference>
<dbReference type="RefSeq" id="WP_124085060.1">
    <property type="nucleotide sequence ID" value="NZ_UXAW01000034.1"/>
</dbReference>
<name>A0A3P5WRN9_9RHOB</name>
<dbReference type="OrthoDB" id="9772660at2"/>
<dbReference type="InterPro" id="IPR028896">
    <property type="entry name" value="GcvT/YgfZ/DmdA"/>
</dbReference>
<dbReference type="EC" id="2.1.2.10" evidence="4"/>
<feature type="domain" description="GCVT N-terminal" evidence="2">
    <location>
        <begin position="29"/>
        <end position="278"/>
    </location>
</feature>
<keyword evidence="4" id="KW-0489">Methyltransferase</keyword>
<dbReference type="PANTHER" id="PTHR43757">
    <property type="entry name" value="AMINOMETHYLTRANSFERASE"/>
    <property type="match status" value="1"/>
</dbReference>
<gene>
    <name evidence="4" type="primary">gcvT_2</name>
    <name evidence="4" type="ORF">XINFAN_00624</name>
</gene>
<dbReference type="SUPFAM" id="SSF101790">
    <property type="entry name" value="Aminomethyltransferase beta-barrel domain"/>
    <property type="match status" value="1"/>
</dbReference>
<evidence type="ECO:0000259" key="3">
    <source>
        <dbReference type="Pfam" id="PF08669"/>
    </source>
</evidence>
<evidence type="ECO:0000313" key="4">
    <source>
        <dbReference type="EMBL" id="VDC21286.1"/>
    </source>
</evidence>
<reference evidence="4 5" key="1">
    <citation type="submission" date="2018-11" db="EMBL/GenBank/DDBJ databases">
        <authorList>
            <person name="Criscuolo A."/>
        </authorList>
    </citation>
    <scope>NUCLEOTIDE SEQUENCE [LARGE SCALE GENOMIC DNA]</scope>
    <source>
        <strain evidence="4">ACIP111625</strain>
    </source>
</reference>
<keyword evidence="5" id="KW-1185">Reference proteome</keyword>
<organism evidence="4 5">
    <name type="scientific">Pseudogemmobacter humi</name>
    <dbReference type="NCBI Taxonomy" id="2483812"/>
    <lineage>
        <taxon>Bacteria</taxon>
        <taxon>Pseudomonadati</taxon>
        <taxon>Pseudomonadota</taxon>
        <taxon>Alphaproteobacteria</taxon>
        <taxon>Rhodobacterales</taxon>
        <taxon>Paracoccaceae</taxon>
        <taxon>Pseudogemmobacter</taxon>
    </lineage>
</organism>
<protein>
    <submittedName>
        <fullName evidence="4">Aminomethyltransferase</fullName>
        <ecNumber evidence="4">2.1.2.10</ecNumber>
    </submittedName>
</protein>
<dbReference type="EMBL" id="UXAW01000034">
    <property type="protein sequence ID" value="VDC21286.1"/>
    <property type="molecule type" value="Genomic_DNA"/>
</dbReference>